<keyword evidence="3" id="KW-1185">Reference proteome</keyword>
<proteinExistence type="predicted"/>
<dbReference type="InterPro" id="IPR048366">
    <property type="entry name" value="TNP-like_GBD"/>
</dbReference>
<gene>
    <name evidence="2" type="ORF">PYW07_006279</name>
</gene>
<evidence type="ECO:0000313" key="3">
    <source>
        <dbReference type="Proteomes" id="UP001231518"/>
    </source>
</evidence>
<accession>A0AAD8DWL3</accession>
<dbReference type="Proteomes" id="UP001231518">
    <property type="component" value="Chromosome 19"/>
</dbReference>
<dbReference type="Pfam" id="PF21788">
    <property type="entry name" value="TNP-like_GBD"/>
    <property type="match status" value="1"/>
</dbReference>
<evidence type="ECO:0000313" key="2">
    <source>
        <dbReference type="EMBL" id="KAJ8728583.1"/>
    </source>
</evidence>
<comment type="caution">
    <text evidence="2">The sequence shown here is derived from an EMBL/GenBank/DDBJ whole genome shotgun (WGS) entry which is preliminary data.</text>
</comment>
<name>A0AAD8DWL3_MYTSE</name>
<evidence type="ECO:0000259" key="1">
    <source>
        <dbReference type="Pfam" id="PF21788"/>
    </source>
</evidence>
<dbReference type="EMBL" id="JARGEI010000007">
    <property type="protein sequence ID" value="KAJ8728583.1"/>
    <property type="molecule type" value="Genomic_DNA"/>
</dbReference>
<sequence length="299" mass="33669">MPGLSCSKFTIEERALRPLQMSEPSTSKEPVPLHIYSQSSIGDVQMKENLEPVTSLSQSIQSERQSHSEGENVEVVEDLVHRNIHVKCVTKKLVKQFRKDNKSLMAKWEHIIALHQENPGYKGIRLVPKLTDSHCIPSKIPRMKVKFATQLFSQTVASNMGYLAEKGIISEDAQMEVENPSLGFSGLARSPPSRNMTFRILKLQGANPPKSRFAGQEEEEAPPITAAKFATLYDHRFRRYVGLQLNKMAAELSKANLRWLYLRNRLSQRDAVSNAVTGLTSAIRQIWFQGEKLSGPENA</sequence>
<feature type="domain" description="Transposable element P transposase-like GTP-binding insertion" evidence="1">
    <location>
        <begin position="99"/>
        <end position="168"/>
    </location>
</feature>
<reference evidence="2" key="1">
    <citation type="submission" date="2023-03" db="EMBL/GenBank/DDBJ databases">
        <title>Chromosome-level genomes of two armyworms, Mythimna separata and Mythimna loreyi, provide insights into the biosynthesis and reception of sex pheromones.</title>
        <authorList>
            <person name="Zhao H."/>
        </authorList>
    </citation>
    <scope>NUCLEOTIDE SEQUENCE</scope>
    <source>
        <strain evidence="2">BeijingLab</strain>
        <tissue evidence="2">Pupa</tissue>
    </source>
</reference>
<protein>
    <recommendedName>
        <fullName evidence="1">Transposable element P transposase-like GTP-binding insertion domain-containing protein</fullName>
    </recommendedName>
</protein>
<organism evidence="2 3">
    <name type="scientific">Mythimna separata</name>
    <name type="common">Oriental armyworm</name>
    <name type="synonym">Pseudaletia separata</name>
    <dbReference type="NCBI Taxonomy" id="271217"/>
    <lineage>
        <taxon>Eukaryota</taxon>
        <taxon>Metazoa</taxon>
        <taxon>Ecdysozoa</taxon>
        <taxon>Arthropoda</taxon>
        <taxon>Hexapoda</taxon>
        <taxon>Insecta</taxon>
        <taxon>Pterygota</taxon>
        <taxon>Neoptera</taxon>
        <taxon>Endopterygota</taxon>
        <taxon>Lepidoptera</taxon>
        <taxon>Glossata</taxon>
        <taxon>Ditrysia</taxon>
        <taxon>Noctuoidea</taxon>
        <taxon>Noctuidae</taxon>
        <taxon>Noctuinae</taxon>
        <taxon>Hadenini</taxon>
        <taxon>Mythimna</taxon>
    </lineage>
</organism>
<dbReference type="AlphaFoldDB" id="A0AAD8DWL3"/>